<sequence length="160" mass="17827">MSNIAAVPQDSNMLRIRKWMAVICISLPLMIGGCGEDDQLMSLPDETFCPDASIDVDLLVINKTPYETGQIPLSDQAFPSGQKPIYCTFWLTGDLCCTKVTVECVNQGTTVYRWVEDGNNIRTPQAVVMMPTNGWLPGTFELILFIDLRRVVESTFTVID</sequence>
<protein>
    <recommendedName>
        <fullName evidence="2">Lipoprotein</fullName>
    </recommendedName>
</protein>
<gene>
    <name evidence="1" type="ORF">ABV300_03905</name>
</gene>
<reference evidence="1" key="1">
    <citation type="submission" date="2024-06" db="EMBL/GenBank/DDBJ databases">
        <title>A Novel Isolate, Dehalogenimonas sp. Strain 4OHTPN, Dechlorinates Aromatic 4 Hydroxy chlorothalonil by a Novel Reductive Dehalogenase.</title>
        <authorList>
            <person name="Liu G."/>
        </authorList>
    </citation>
    <scope>NUCLEOTIDE SEQUENCE</scope>
    <source>
        <strain evidence="1">4OHTPN</strain>
    </source>
</reference>
<dbReference type="EMBL" id="CP159307">
    <property type="protein sequence ID" value="XCH34033.1"/>
    <property type="molecule type" value="Genomic_DNA"/>
</dbReference>
<accession>A0AAU8GE66</accession>
<evidence type="ECO:0000313" key="1">
    <source>
        <dbReference type="EMBL" id="XCH34033.1"/>
    </source>
</evidence>
<evidence type="ECO:0008006" key="2">
    <source>
        <dbReference type="Google" id="ProtNLM"/>
    </source>
</evidence>
<proteinExistence type="predicted"/>
<dbReference type="AlphaFoldDB" id="A0AAU8GE66"/>
<dbReference type="RefSeq" id="WP_353715219.1">
    <property type="nucleotide sequence ID" value="NZ_CP159307.1"/>
</dbReference>
<organism evidence="1">
    <name type="scientific">Dehalogenimonas sp. 4OHTPN</name>
    <dbReference type="NCBI Taxonomy" id="3166643"/>
    <lineage>
        <taxon>Bacteria</taxon>
        <taxon>Bacillati</taxon>
        <taxon>Chloroflexota</taxon>
        <taxon>Dehalococcoidia</taxon>
        <taxon>Dehalococcoidales</taxon>
        <taxon>Dehalococcoidaceae</taxon>
        <taxon>Dehalogenimonas</taxon>
    </lineage>
</organism>
<name>A0AAU8GE66_9CHLR</name>